<evidence type="ECO:0000256" key="1">
    <source>
        <dbReference type="SAM" id="MobiDB-lite"/>
    </source>
</evidence>
<feature type="compositionally biased region" description="Polar residues" evidence="1">
    <location>
        <begin position="1"/>
        <end position="12"/>
    </location>
</feature>
<accession>A0A368G2K9</accession>
<dbReference type="Proteomes" id="UP000252519">
    <property type="component" value="Unassembled WGS sequence"/>
</dbReference>
<keyword evidence="3" id="KW-1185">Reference proteome</keyword>
<dbReference type="EMBL" id="JOJR01000524">
    <property type="protein sequence ID" value="RCN36827.1"/>
    <property type="molecule type" value="Genomic_DNA"/>
</dbReference>
<feature type="compositionally biased region" description="Basic and acidic residues" evidence="1">
    <location>
        <begin position="26"/>
        <end position="41"/>
    </location>
</feature>
<dbReference type="STRING" id="29170.A0A368G2K9"/>
<name>A0A368G2K9_ANCCA</name>
<sequence>MSGSSLVTTQATIEPKASAGESQPPKTKEQHPAEEPRDLGKTTEGVYDELPMSAGLSAPYAHTGGDPFYAHHSALPGSSLLNYVRPRYHDESYRRHDDRPLSPTRPSVSVLNTLLSILVY</sequence>
<evidence type="ECO:0000313" key="3">
    <source>
        <dbReference type="Proteomes" id="UP000252519"/>
    </source>
</evidence>
<dbReference type="OrthoDB" id="10480045at2759"/>
<feature type="region of interest" description="Disordered" evidence="1">
    <location>
        <begin position="1"/>
        <end position="50"/>
    </location>
</feature>
<reference evidence="2 3" key="1">
    <citation type="submission" date="2014-10" db="EMBL/GenBank/DDBJ databases">
        <title>Draft genome of the hookworm Ancylostoma caninum.</title>
        <authorList>
            <person name="Mitreva M."/>
        </authorList>
    </citation>
    <scope>NUCLEOTIDE SEQUENCE [LARGE SCALE GENOMIC DNA]</scope>
    <source>
        <strain evidence="2 3">Baltimore</strain>
    </source>
</reference>
<comment type="caution">
    <text evidence="2">The sequence shown here is derived from an EMBL/GenBank/DDBJ whole genome shotgun (WGS) entry which is preliminary data.</text>
</comment>
<organism evidence="2 3">
    <name type="scientific">Ancylostoma caninum</name>
    <name type="common">Dog hookworm</name>
    <dbReference type="NCBI Taxonomy" id="29170"/>
    <lineage>
        <taxon>Eukaryota</taxon>
        <taxon>Metazoa</taxon>
        <taxon>Ecdysozoa</taxon>
        <taxon>Nematoda</taxon>
        <taxon>Chromadorea</taxon>
        <taxon>Rhabditida</taxon>
        <taxon>Rhabditina</taxon>
        <taxon>Rhabditomorpha</taxon>
        <taxon>Strongyloidea</taxon>
        <taxon>Ancylostomatidae</taxon>
        <taxon>Ancylostomatinae</taxon>
        <taxon>Ancylostoma</taxon>
    </lineage>
</organism>
<protein>
    <submittedName>
        <fullName evidence="2">Uncharacterized protein</fullName>
    </submittedName>
</protein>
<dbReference type="AlphaFoldDB" id="A0A368G2K9"/>
<evidence type="ECO:0000313" key="2">
    <source>
        <dbReference type="EMBL" id="RCN36827.1"/>
    </source>
</evidence>
<proteinExistence type="predicted"/>
<gene>
    <name evidence="2" type="ORF">ANCCAN_17289</name>
</gene>